<protein>
    <submittedName>
        <fullName evidence="1">Uncharacterized protein</fullName>
    </submittedName>
</protein>
<gene>
    <name evidence="1" type="ORF">NCTC13063_01569</name>
</gene>
<evidence type="ECO:0000313" key="1">
    <source>
        <dbReference type="EMBL" id="SUB80286.1"/>
    </source>
</evidence>
<name>A0AAQ1UJ17_9BACT</name>
<dbReference type="RefSeq" id="WP_115153770.1">
    <property type="nucleotide sequence ID" value="NZ_DBFWLE010000013.1"/>
</dbReference>
<dbReference type="AlphaFoldDB" id="A0AAQ1UJ17"/>
<dbReference type="Proteomes" id="UP000255283">
    <property type="component" value="Unassembled WGS sequence"/>
</dbReference>
<accession>A0AAQ1UJ17</accession>
<comment type="caution">
    <text evidence="1">The sequence shown here is derived from an EMBL/GenBank/DDBJ whole genome shotgun (WGS) entry which is preliminary data.</text>
</comment>
<evidence type="ECO:0000313" key="2">
    <source>
        <dbReference type="Proteomes" id="UP000255283"/>
    </source>
</evidence>
<proteinExistence type="predicted"/>
<reference evidence="1 2" key="1">
    <citation type="submission" date="2018-06" db="EMBL/GenBank/DDBJ databases">
        <authorList>
            <consortium name="Pathogen Informatics"/>
            <person name="Doyle S."/>
        </authorList>
    </citation>
    <scope>NUCLEOTIDE SEQUENCE [LARGE SCALE GENOMIC DNA]</scope>
    <source>
        <strain evidence="1 2">NCTC13063</strain>
    </source>
</reference>
<organism evidence="1 2">
    <name type="scientific">Segatella buccae</name>
    <dbReference type="NCBI Taxonomy" id="28126"/>
    <lineage>
        <taxon>Bacteria</taxon>
        <taxon>Pseudomonadati</taxon>
        <taxon>Bacteroidota</taxon>
        <taxon>Bacteroidia</taxon>
        <taxon>Bacteroidales</taxon>
        <taxon>Prevotellaceae</taxon>
        <taxon>Segatella</taxon>
    </lineage>
</organism>
<sequence length="214" mass="24966">MAKHPLWSDEYWLLLMQLYLKKPVGVKPLYSRGIVDLSLDLHIPPEFLHAQMFKLRMITPRIGRLWEKYGKSPKKLARGVELLRRMKGYGNADAFYQGVEINESFEKDWKPIAPGAELTPVKLILILDLYFQLTPITMVPETPEVNDLAKLIKVSPKLIAEVMEVYQFCDPYLNRADFLLSPLLVPCQEVWNRFGNDNPEKLYQLASQLKEYWK</sequence>
<dbReference type="EMBL" id="UGTJ01000001">
    <property type="protein sequence ID" value="SUB80286.1"/>
    <property type="molecule type" value="Genomic_DNA"/>
</dbReference>